<dbReference type="InterPro" id="IPR029069">
    <property type="entry name" value="HotDog_dom_sf"/>
</dbReference>
<dbReference type="PANTHER" id="PTHR31793">
    <property type="entry name" value="4-HYDROXYBENZOYL-COA THIOESTERASE FAMILY MEMBER"/>
    <property type="match status" value="1"/>
</dbReference>
<dbReference type="RefSeq" id="WP_163286369.1">
    <property type="nucleotide sequence ID" value="NZ_JAAGVY010000037.1"/>
</dbReference>
<dbReference type="SUPFAM" id="SSF54637">
    <property type="entry name" value="Thioesterase/thiol ester dehydrase-isomerase"/>
    <property type="match status" value="1"/>
</dbReference>
<reference evidence="3 4" key="1">
    <citation type="submission" date="2020-02" db="EMBL/GenBank/DDBJ databases">
        <title>Out from the shadows clarifying the taxonomy of the family Cryomorphaceae and related taxa by utilizing the GTDB taxonomic framework.</title>
        <authorList>
            <person name="Bowman J.P."/>
        </authorList>
    </citation>
    <scope>NUCLEOTIDE SEQUENCE [LARGE SCALE GENOMIC DNA]</scope>
    <source>
        <strain evidence="3 4">QSSC 1-22</strain>
    </source>
</reference>
<dbReference type="CDD" id="cd00586">
    <property type="entry name" value="4HBT"/>
    <property type="match status" value="1"/>
</dbReference>
<evidence type="ECO:0000256" key="2">
    <source>
        <dbReference type="ARBA" id="ARBA00022801"/>
    </source>
</evidence>
<comment type="similarity">
    <text evidence="1">Belongs to the 4-hydroxybenzoyl-CoA thioesterase family.</text>
</comment>
<protein>
    <submittedName>
        <fullName evidence="3">Acyl-CoA thioesterase</fullName>
    </submittedName>
</protein>
<dbReference type="PANTHER" id="PTHR31793:SF24">
    <property type="entry name" value="LONG-CHAIN ACYL-COA THIOESTERASE FADM"/>
    <property type="match status" value="1"/>
</dbReference>
<dbReference type="GO" id="GO:0047617">
    <property type="term" value="F:fatty acyl-CoA hydrolase activity"/>
    <property type="evidence" value="ECO:0007669"/>
    <property type="project" value="TreeGrafter"/>
</dbReference>
<evidence type="ECO:0000256" key="1">
    <source>
        <dbReference type="ARBA" id="ARBA00005953"/>
    </source>
</evidence>
<dbReference type="PIRSF" id="PIRSF003230">
    <property type="entry name" value="YbgC"/>
    <property type="match status" value="1"/>
</dbReference>
<dbReference type="InterPro" id="IPR050563">
    <property type="entry name" value="4-hydroxybenzoyl-CoA_TE"/>
</dbReference>
<name>A0A7K3WTG4_9FLAO</name>
<evidence type="ECO:0000313" key="3">
    <source>
        <dbReference type="EMBL" id="NEN24977.1"/>
    </source>
</evidence>
<proteinExistence type="inferred from homology"/>
<dbReference type="Gene3D" id="3.10.129.10">
    <property type="entry name" value="Hotdog Thioesterase"/>
    <property type="match status" value="1"/>
</dbReference>
<organism evidence="3 4">
    <name type="scientific">Cryomorpha ignava</name>
    <dbReference type="NCBI Taxonomy" id="101383"/>
    <lineage>
        <taxon>Bacteria</taxon>
        <taxon>Pseudomonadati</taxon>
        <taxon>Bacteroidota</taxon>
        <taxon>Flavobacteriia</taxon>
        <taxon>Flavobacteriales</taxon>
        <taxon>Cryomorphaceae</taxon>
        <taxon>Cryomorpha</taxon>
    </lineage>
</organism>
<dbReference type="Proteomes" id="UP000486602">
    <property type="component" value="Unassembled WGS sequence"/>
</dbReference>
<gene>
    <name evidence="3" type="ORF">G3O08_15865</name>
</gene>
<dbReference type="InterPro" id="IPR006684">
    <property type="entry name" value="YbgC/YbaW"/>
</dbReference>
<keyword evidence="2" id="KW-0378">Hydrolase</keyword>
<comment type="caution">
    <text evidence="3">The sequence shown here is derived from an EMBL/GenBank/DDBJ whole genome shotgun (WGS) entry which is preliminary data.</text>
</comment>
<dbReference type="Pfam" id="PF13279">
    <property type="entry name" value="4HBT_2"/>
    <property type="match status" value="1"/>
</dbReference>
<evidence type="ECO:0000313" key="4">
    <source>
        <dbReference type="Proteomes" id="UP000486602"/>
    </source>
</evidence>
<keyword evidence="4" id="KW-1185">Reference proteome</keyword>
<dbReference type="AlphaFoldDB" id="A0A7K3WTG4"/>
<accession>A0A7K3WTG4</accession>
<dbReference type="EMBL" id="JAAGVY010000037">
    <property type="protein sequence ID" value="NEN24977.1"/>
    <property type="molecule type" value="Genomic_DNA"/>
</dbReference>
<sequence length="134" mass="15695">MKKSYPIHIRYNDIDSMGHVNNAVYLSYFEQARIDHFSEHVGKDWDWQTEGTLLARNEVDYKVPILLNDKPRIEVWVSQMGTKSMDVSYRIVKDVKGEEVLCTTGKSIVVCFNYQTQKTIPVPVKWREIVEKEV</sequence>